<feature type="compositionally biased region" description="Basic and acidic residues" evidence="9">
    <location>
        <begin position="25"/>
        <end position="36"/>
    </location>
</feature>
<dbReference type="Proteomes" id="UP000001861">
    <property type="component" value="Unassembled WGS sequence"/>
</dbReference>
<dbReference type="GO" id="GO:0003712">
    <property type="term" value="F:transcription coregulator activity"/>
    <property type="evidence" value="ECO:0007669"/>
    <property type="project" value="InterPro"/>
</dbReference>
<comment type="similarity">
    <text evidence="2 8">Belongs to the Mediator complex subunit 17 family.</text>
</comment>
<dbReference type="GO" id="GO:0006357">
    <property type="term" value="P:regulation of transcription by RNA polymerase II"/>
    <property type="evidence" value="ECO:0007669"/>
    <property type="project" value="InterPro"/>
</dbReference>
<keyword evidence="11" id="KW-1185">Reference proteome</keyword>
<comment type="subunit">
    <text evidence="8">Component of the Mediator complex.</text>
</comment>
<feature type="region of interest" description="Disordered" evidence="9">
    <location>
        <begin position="77"/>
        <end position="115"/>
    </location>
</feature>
<protein>
    <recommendedName>
        <fullName evidence="3 8">Mediator of RNA polymerase II transcription subunit 17</fullName>
    </recommendedName>
    <alternativeName>
        <fullName evidence="7 8">Mediator complex subunit 17</fullName>
    </alternativeName>
</protein>
<dbReference type="PANTHER" id="PTHR13114:SF7">
    <property type="entry name" value="MEDIATOR OF RNA POLYMERASE II TRANSCRIPTION SUBUNIT 17"/>
    <property type="match status" value="1"/>
</dbReference>
<dbReference type="RefSeq" id="XP_001837211.2">
    <property type="nucleotide sequence ID" value="XM_001837159.2"/>
</dbReference>
<feature type="compositionally biased region" description="Polar residues" evidence="9">
    <location>
        <begin position="87"/>
        <end position="97"/>
    </location>
</feature>
<dbReference type="Pfam" id="PF10156">
    <property type="entry name" value="Med17"/>
    <property type="match status" value="1"/>
</dbReference>
<evidence type="ECO:0000256" key="1">
    <source>
        <dbReference type="ARBA" id="ARBA00004123"/>
    </source>
</evidence>
<sequence length="629" mass="71182">MSTAAESPRPTEPEGNGDWKNLKLSLERPYKDDSGERIPNVLDIQPDGTYIYEPIESADERLKSNLHRIFQERGFDFFEKPEKRTTDGTSAQESSTADGEEAEEPEKEEKHKPMTFEDLNAMRSELLPQLYVALGEMTQARDILESVLSTTQKPPLSTDAPTAGLSATVVSKLPSLPSLQAFNAQIVIGSKDEALRKAAGLFNTVAERMQRTHEQSEQYWINALKIRGNNWRMVPSPLPAGTFLGKNSDRTARDFLVLYGLEESPPAIRRRGIAYLSDVSDGSQLMFTRRQHMRIKVTLIHRNDDGTEHWTVNRHSVNLESEDLNESLREAQLELVDEEIFSSLIKEASSLPTALARVSERLIVIDASQGVELRFELTKDQASSEDRVSPLCALIYHLLHILLLRRHAYIKAERLNSSGNFPTPNPIGYQPYMLQPIIDFLQYKVFCQRLEKELRYASRGLNAVGVPAEVVFDAVGETGEEIVQIFTESRHRHASGEAILRIENKQTLRLTFVAPSNLNAHLAQATLQVYSLPQLSQLLKTEIERFILQQICQLGEKLRGGTWFIDLNHLVARWEAFVYTFHITFDADMKINCAAFCLDNKSGKRASHHYAETHGSILTWVQNLIEQNS</sequence>
<dbReference type="VEuPathDB" id="FungiDB:CC1G_00347"/>
<evidence type="ECO:0000256" key="6">
    <source>
        <dbReference type="ARBA" id="ARBA00023242"/>
    </source>
</evidence>
<evidence type="ECO:0000256" key="2">
    <source>
        <dbReference type="ARBA" id="ARBA00005635"/>
    </source>
</evidence>
<dbReference type="EMBL" id="AACS02000005">
    <property type="protein sequence ID" value="EAU84828.2"/>
    <property type="molecule type" value="Genomic_DNA"/>
</dbReference>
<keyword evidence="8" id="KW-0010">Activator</keyword>
<comment type="caution">
    <text evidence="10">The sequence shown here is derived from an EMBL/GenBank/DDBJ whole genome shotgun (WGS) entry which is preliminary data.</text>
</comment>
<evidence type="ECO:0000313" key="10">
    <source>
        <dbReference type="EMBL" id="EAU84828.2"/>
    </source>
</evidence>
<dbReference type="GO" id="GO:0070847">
    <property type="term" value="C:core mediator complex"/>
    <property type="evidence" value="ECO:0007669"/>
    <property type="project" value="TreeGrafter"/>
</dbReference>
<feature type="compositionally biased region" description="Basic and acidic residues" evidence="9">
    <location>
        <begin position="77"/>
        <end position="86"/>
    </location>
</feature>
<dbReference type="STRING" id="240176.A8NXM4"/>
<evidence type="ECO:0000256" key="8">
    <source>
        <dbReference type="RuleBase" id="RU364140"/>
    </source>
</evidence>
<evidence type="ECO:0000313" key="11">
    <source>
        <dbReference type="Proteomes" id="UP000001861"/>
    </source>
</evidence>
<evidence type="ECO:0000256" key="9">
    <source>
        <dbReference type="SAM" id="MobiDB-lite"/>
    </source>
</evidence>
<proteinExistence type="inferred from homology"/>
<dbReference type="AlphaFoldDB" id="A8NXM4"/>
<dbReference type="InParanoid" id="A8NXM4"/>
<gene>
    <name evidence="8" type="primary">MED17</name>
    <name evidence="10" type="ORF">CC1G_00347</name>
</gene>
<comment type="subcellular location">
    <subcellularLocation>
        <location evidence="1 8">Nucleus</location>
    </subcellularLocation>
</comment>
<reference evidence="10 11" key="1">
    <citation type="journal article" date="2010" name="Proc. Natl. Acad. Sci. U.S.A.">
        <title>Insights into evolution of multicellular fungi from the assembled chromosomes of the mushroom Coprinopsis cinerea (Coprinus cinereus).</title>
        <authorList>
            <person name="Stajich J.E."/>
            <person name="Wilke S.K."/>
            <person name="Ahren D."/>
            <person name="Au C.H."/>
            <person name="Birren B.W."/>
            <person name="Borodovsky M."/>
            <person name="Burns C."/>
            <person name="Canback B."/>
            <person name="Casselton L.A."/>
            <person name="Cheng C.K."/>
            <person name="Deng J."/>
            <person name="Dietrich F.S."/>
            <person name="Fargo D.C."/>
            <person name="Farman M.L."/>
            <person name="Gathman A.C."/>
            <person name="Goldberg J."/>
            <person name="Guigo R."/>
            <person name="Hoegger P.J."/>
            <person name="Hooker J.B."/>
            <person name="Huggins A."/>
            <person name="James T.Y."/>
            <person name="Kamada T."/>
            <person name="Kilaru S."/>
            <person name="Kodira C."/>
            <person name="Kues U."/>
            <person name="Kupfer D."/>
            <person name="Kwan H.S."/>
            <person name="Lomsadze A."/>
            <person name="Li W."/>
            <person name="Lilly W.W."/>
            <person name="Ma L.J."/>
            <person name="Mackey A.J."/>
            <person name="Manning G."/>
            <person name="Martin F."/>
            <person name="Muraguchi H."/>
            <person name="Natvig D.O."/>
            <person name="Palmerini H."/>
            <person name="Ramesh M.A."/>
            <person name="Rehmeyer C.J."/>
            <person name="Roe B.A."/>
            <person name="Shenoy N."/>
            <person name="Stanke M."/>
            <person name="Ter-Hovhannisyan V."/>
            <person name="Tunlid A."/>
            <person name="Velagapudi R."/>
            <person name="Vision T.J."/>
            <person name="Zeng Q."/>
            <person name="Zolan M.E."/>
            <person name="Pukkila P.J."/>
        </authorList>
    </citation>
    <scope>NUCLEOTIDE SEQUENCE [LARGE SCALE GENOMIC DNA]</scope>
    <source>
        <strain evidence="11">Okayama-7 / 130 / ATCC MYA-4618 / FGSC 9003</strain>
    </source>
</reference>
<keyword evidence="5 8" id="KW-0804">Transcription</keyword>
<dbReference type="InterPro" id="IPR019313">
    <property type="entry name" value="Mediator_Med17"/>
</dbReference>
<dbReference type="KEGG" id="cci:CC1G_00347"/>
<dbReference type="PANTHER" id="PTHR13114">
    <property type="entry name" value="MEDIATOR OF RNA POLYMERASE II TRANSCRIPTION SUBUNIT 17"/>
    <property type="match status" value="1"/>
</dbReference>
<feature type="region of interest" description="Disordered" evidence="9">
    <location>
        <begin position="1"/>
        <end position="42"/>
    </location>
</feature>
<keyword evidence="6 8" id="KW-0539">Nucleus</keyword>
<dbReference type="HOGENOM" id="CLU_011785_0_0_1"/>
<evidence type="ECO:0000256" key="3">
    <source>
        <dbReference type="ARBA" id="ARBA00019610"/>
    </source>
</evidence>
<organism evidence="10 11">
    <name type="scientific">Coprinopsis cinerea (strain Okayama-7 / 130 / ATCC MYA-4618 / FGSC 9003)</name>
    <name type="common">Inky cap fungus</name>
    <name type="synonym">Hormographiella aspergillata</name>
    <dbReference type="NCBI Taxonomy" id="240176"/>
    <lineage>
        <taxon>Eukaryota</taxon>
        <taxon>Fungi</taxon>
        <taxon>Dikarya</taxon>
        <taxon>Basidiomycota</taxon>
        <taxon>Agaricomycotina</taxon>
        <taxon>Agaricomycetes</taxon>
        <taxon>Agaricomycetidae</taxon>
        <taxon>Agaricales</taxon>
        <taxon>Agaricineae</taxon>
        <taxon>Psathyrellaceae</taxon>
        <taxon>Coprinopsis</taxon>
    </lineage>
</organism>
<dbReference type="GO" id="GO:0016592">
    <property type="term" value="C:mediator complex"/>
    <property type="evidence" value="ECO:0007669"/>
    <property type="project" value="InterPro"/>
</dbReference>
<dbReference type="GeneID" id="6013767"/>
<dbReference type="OMA" id="GEMTHAR"/>
<keyword evidence="4 8" id="KW-0805">Transcription regulation</keyword>
<evidence type="ECO:0000256" key="7">
    <source>
        <dbReference type="ARBA" id="ARBA00032014"/>
    </source>
</evidence>
<evidence type="ECO:0000256" key="4">
    <source>
        <dbReference type="ARBA" id="ARBA00023015"/>
    </source>
</evidence>
<name>A8NXM4_COPC7</name>
<accession>A8NXM4</accession>
<dbReference type="eggNOG" id="ENOG502S63G">
    <property type="taxonomic scope" value="Eukaryota"/>
</dbReference>
<comment type="function">
    <text evidence="8">Component of the Mediator complex, a coactivator involved in the regulated transcription of nearly all RNA polymerase II-dependent genes. Mediator functions as a bridge to convey information from gene-specific regulatory proteins to the basal RNA polymerase II transcription machinery. Mediator is recruited to promoters by direct interactions with regulatory proteins and serves as a scaffold for the assembly of a functional preinitiation complex with RNA polymerase II and the general transcription factors.</text>
</comment>
<dbReference type="OrthoDB" id="10251234at2759"/>
<evidence type="ECO:0000256" key="5">
    <source>
        <dbReference type="ARBA" id="ARBA00023163"/>
    </source>
</evidence>